<keyword evidence="6" id="KW-1185">Reference proteome</keyword>
<dbReference type="Gene3D" id="3.40.50.11210">
    <property type="entry name" value="Rap/Ran-GAP"/>
    <property type="match status" value="1"/>
</dbReference>
<dbReference type="InterPro" id="IPR027107">
    <property type="entry name" value="Tuberin/Ral-act_asu"/>
</dbReference>
<dbReference type="Proteomes" id="UP001212152">
    <property type="component" value="Unassembled WGS sequence"/>
</dbReference>
<dbReference type="Pfam" id="PF02145">
    <property type="entry name" value="Rap_GAP"/>
    <property type="match status" value="1"/>
</dbReference>
<dbReference type="GO" id="GO:0005634">
    <property type="term" value="C:nucleus"/>
    <property type="evidence" value="ECO:0007669"/>
    <property type="project" value="InterPro"/>
</dbReference>
<evidence type="ECO:0000259" key="4">
    <source>
        <dbReference type="PROSITE" id="PS50085"/>
    </source>
</evidence>
<dbReference type="PANTHER" id="PTHR10063:SF11">
    <property type="entry name" value="RHO GTPASE-ACTIVATING PROTEIN CG5521-RELATED"/>
    <property type="match status" value="1"/>
</dbReference>
<feature type="compositionally biased region" description="Polar residues" evidence="3">
    <location>
        <begin position="2157"/>
        <end position="2175"/>
    </location>
</feature>
<feature type="region of interest" description="Disordered" evidence="3">
    <location>
        <begin position="2061"/>
        <end position="2093"/>
    </location>
</feature>
<evidence type="ECO:0000256" key="1">
    <source>
        <dbReference type="ARBA" id="ARBA00022468"/>
    </source>
</evidence>
<feature type="domain" description="Rap-GAP" evidence="4">
    <location>
        <begin position="1869"/>
        <end position="2108"/>
    </location>
</feature>
<evidence type="ECO:0000313" key="6">
    <source>
        <dbReference type="Proteomes" id="UP001212152"/>
    </source>
</evidence>
<keyword evidence="1" id="KW-0343">GTPase activation</keyword>
<dbReference type="GO" id="GO:0005737">
    <property type="term" value="C:cytoplasm"/>
    <property type="evidence" value="ECO:0007669"/>
    <property type="project" value="TreeGrafter"/>
</dbReference>
<dbReference type="EMBL" id="JADGJQ010000046">
    <property type="protein sequence ID" value="KAJ3175950.1"/>
    <property type="molecule type" value="Genomic_DNA"/>
</dbReference>
<feature type="compositionally biased region" description="Low complexity" evidence="3">
    <location>
        <begin position="659"/>
        <end position="675"/>
    </location>
</feature>
<dbReference type="SUPFAM" id="SSF48371">
    <property type="entry name" value="ARM repeat"/>
    <property type="match status" value="1"/>
</dbReference>
<feature type="region of interest" description="Disordered" evidence="3">
    <location>
        <begin position="1138"/>
        <end position="1184"/>
    </location>
</feature>
<dbReference type="PANTHER" id="PTHR10063">
    <property type="entry name" value="TUBERIN"/>
    <property type="match status" value="1"/>
</dbReference>
<evidence type="ECO:0000256" key="3">
    <source>
        <dbReference type="SAM" id="MobiDB-lite"/>
    </source>
</evidence>
<feature type="region of interest" description="Disordered" evidence="3">
    <location>
        <begin position="1402"/>
        <end position="1485"/>
    </location>
</feature>
<feature type="compositionally biased region" description="Low complexity" evidence="3">
    <location>
        <begin position="1430"/>
        <end position="1442"/>
    </location>
</feature>
<organism evidence="5 6">
    <name type="scientific">Geranomyces variabilis</name>
    <dbReference type="NCBI Taxonomy" id="109894"/>
    <lineage>
        <taxon>Eukaryota</taxon>
        <taxon>Fungi</taxon>
        <taxon>Fungi incertae sedis</taxon>
        <taxon>Chytridiomycota</taxon>
        <taxon>Chytridiomycota incertae sedis</taxon>
        <taxon>Chytridiomycetes</taxon>
        <taxon>Spizellomycetales</taxon>
        <taxon>Powellomycetaceae</taxon>
        <taxon>Geranomyces</taxon>
    </lineage>
</organism>
<dbReference type="SUPFAM" id="SSF111347">
    <property type="entry name" value="Rap/Ran-GAP"/>
    <property type="match status" value="1"/>
</dbReference>
<feature type="compositionally biased region" description="Basic residues" evidence="3">
    <location>
        <begin position="2064"/>
        <end position="2075"/>
    </location>
</feature>
<evidence type="ECO:0000256" key="2">
    <source>
        <dbReference type="ARBA" id="ARBA00022553"/>
    </source>
</evidence>
<gene>
    <name evidence="5" type="primary">RALGAPA2</name>
    <name evidence="5" type="ORF">HDU87_005614</name>
</gene>
<dbReference type="InterPro" id="IPR016024">
    <property type="entry name" value="ARM-type_fold"/>
</dbReference>
<feature type="region of interest" description="Disordered" evidence="3">
    <location>
        <begin position="1752"/>
        <end position="1777"/>
    </location>
</feature>
<accession>A0AAD5TH62</accession>
<dbReference type="PROSITE" id="PS50085">
    <property type="entry name" value="RAPGAP"/>
    <property type="match status" value="1"/>
</dbReference>
<protein>
    <submittedName>
        <fullName evidence="5">Ral GTPase-activating protein subunit alpha-2</fullName>
    </submittedName>
</protein>
<feature type="region of interest" description="Disordered" evidence="3">
    <location>
        <begin position="2137"/>
        <end position="2175"/>
    </location>
</feature>
<dbReference type="InterPro" id="IPR000331">
    <property type="entry name" value="Rap/Ran_GAP_dom"/>
</dbReference>
<dbReference type="FunFam" id="3.40.50.11210:FF:000001">
    <property type="entry name" value="Ral GTPase-activating protein subunit alpha-1 isoform 1"/>
    <property type="match status" value="1"/>
</dbReference>
<feature type="region of interest" description="Disordered" evidence="3">
    <location>
        <begin position="657"/>
        <end position="764"/>
    </location>
</feature>
<proteinExistence type="predicted"/>
<dbReference type="GO" id="GO:0005096">
    <property type="term" value="F:GTPase activator activity"/>
    <property type="evidence" value="ECO:0007669"/>
    <property type="project" value="UniProtKB-KW"/>
</dbReference>
<dbReference type="GO" id="GO:0051056">
    <property type="term" value="P:regulation of small GTPase mediated signal transduction"/>
    <property type="evidence" value="ECO:0007669"/>
    <property type="project" value="InterPro"/>
</dbReference>
<name>A0AAD5TH62_9FUNG</name>
<dbReference type="InterPro" id="IPR046859">
    <property type="entry name" value="RGPA/RALGAPB_N"/>
</dbReference>
<keyword evidence="2" id="KW-0597">Phosphoprotein</keyword>
<reference evidence="5" key="1">
    <citation type="submission" date="2020-05" db="EMBL/GenBank/DDBJ databases">
        <title>Phylogenomic resolution of chytrid fungi.</title>
        <authorList>
            <person name="Stajich J.E."/>
            <person name="Amses K."/>
            <person name="Simmons R."/>
            <person name="Seto K."/>
            <person name="Myers J."/>
            <person name="Bonds A."/>
            <person name="Quandt C.A."/>
            <person name="Barry K."/>
            <person name="Liu P."/>
            <person name="Grigoriev I."/>
            <person name="Longcore J.E."/>
            <person name="James T.Y."/>
        </authorList>
    </citation>
    <scope>NUCLEOTIDE SEQUENCE</scope>
    <source>
        <strain evidence="5">JEL0379</strain>
    </source>
</reference>
<dbReference type="InterPro" id="IPR035974">
    <property type="entry name" value="Rap/Ran-GAP_sf"/>
</dbReference>
<evidence type="ECO:0000313" key="5">
    <source>
        <dbReference type="EMBL" id="KAJ3175950.1"/>
    </source>
</evidence>
<feature type="region of interest" description="Disordered" evidence="3">
    <location>
        <begin position="275"/>
        <end position="327"/>
    </location>
</feature>
<comment type="caution">
    <text evidence="5">The sequence shown here is derived from an EMBL/GenBank/DDBJ whole genome shotgun (WGS) entry which is preliminary data.</text>
</comment>
<dbReference type="Pfam" id="PF20412">
    <property type="entry name" value="RALGAPB_N"/>
    <property type="match status" value="1"/>
</dbReference>
<sequence>MADEKRTEKLLKRAKPFLDEKLKAKQRLASLYSFMENSTEQDQAKFFRDHDYQIYSVMFDVFTHQVDKIKSREKPDKPLAITSKEVGDLYRSLHILKRITTFLPEKMRTGWQRRSIVGILQTLLSSTNHPKLRIEGLRILLLYLAPQTTEPPDTTSIYANAIPLVVFEPFPHPRGVQNADEYCTESQRKDASDDPDSVAGTPPWKGEGRDSIKQEPIEWERRIHSLTTGHSTGIGTGSSSMEKSALLPSSLPLSSYDSVDLFEEILQNLVLVAGSDPLAPPRRSSRQNSSHRSLRASSIDHLPHIGSDPRLAPLTQKQHSSFSDSKRSSAIGIDELTAVSDGEAPGSIEHEKGAATPPATAPNALRTMWEYFKKYYLRILFPAVSRRTGLEIADGQGFSTCPPQLLHALINFLIRNCVDSPVTPASTALRALLLGSDVANVEMVHEWLRQAMLLPCAWSDVIRGSVGVMRVWLGQNNDDRPPFLQLRTKVSHEGEVTTDNAHVDAYARRYIRYMRLAFSEKLDDIEHMDAQVSIFHEVLSLYRTLTIDSVPAMSGQTWRTLFSSLLDVTAHVLCQANPLAVIRDAAMASELAEFIFETVYITWVRSGIRDDEVWRTLRNVLQRCTGWKECVHQWEIVIMDLTSLISLHTYGVEPDFRLSKPSSRPSSSSYLASRPSPRPAHRHMSTGHRAPSTASSLSGHPLPAKRDRSNSILGSATATLNRRTTRAETVSGVSLKGAKSDTELSNSGPAHPASSDSGGTGLLHPSDARQWGLEFFSAKLREPSTLLEAKSFACDGTDGLDDDPLVLAKKGHLGARDAKESLSSLIALNIDANDNATSTEFGDLAVLPLWNAESALFAWENVLCVLGDLNDIASPANHATAMRALKEVWDALEYIRLAQPYESLDGSQLSMPPLFKFATWLFRAADLEDARADGRAIAYACMCRMMCRRHDQPFPNDYYPHFYRLLVKAFDGDDGQVLINVLANCKNLFTLGLPGSYILIEPFMRCVKRLFLVRETTTTAPRLPESARQDAITILSALICIANYFGEPRAASVLRPAVFTLANLEAKSGLPASRTQIAEGLLPKASNLSLNAKSLSISTTSLNKAAPKPLAPSPASLAAASATRKSVIDLFSPHPARSPEIVVSPPRSSLEVLGPPIPRSPASERESSRILGGQSPPRSPTLQTMPQLPVEASTRHAIHASTPSIPLLKSTELCSIRPLAFGDLRTTIKETLLALIEEEQRYHESQMGSAETLSMLQWGVTVMAFEEMMDAERPAADIVDDCINTLLDHLAGDNIKVVFAAADGLSFLAQNHSLLPYLDNSVLQGVAKKIIAALTEQLLFQPNPAGSGPPPSHQIRANIVSRLLYCLLDWTMVFPPEVWAAHNIANMVFEVLENALTVPEEVDAASPVSADTERPASTIRRHRGSIYEQSGTASGTNSASGTLRDKRPPDVRSSTSEKPGGSFGTASKNSGIPASKVSGDESTAGNSLIKESAENVMMHLLHHVNNFAPPHGPSMIGTQLLDPALQEDPKEGERHLYMSLNGTTLLTLVDMPGATPLDSRARLIVRDMTGRYAWDAHLFYESLFKMQQRVDAANRGETGENLLAVHARADPCRYQGVVAAMRVPDDVKVEERARNLGPDAVTYVRDKERMPLWEAERGVETADMLDELLQFIGNEHPDCLLVEETPLNVSSAVQPLSRDGVLETREAIMRQTAMEQRSLASAASEKSGYFATPYSPTSLGARKVSYNDIVAEDSSHPAPHPPAQTPPALDSSSSVRRRATVPHVNIDSYRSHGSLFDRDARAGGLANDEDSLAPANGYAHVHPIPYPRKIPPYQRARLLLSHLGQVDFDSLKHGNLQLLAETPSLYRDLKVLDRKHGRETVKLAVIYVGPGQEDEQSIFHNAQGSPEYRDFVASLGWEVDLATHPGFLGGLERSGANGTTATYYCTSTFEMLFHDVTKMPVDAQDEKQLKKKRHIGNDQVHIVWNEHHRSYRRGTIGGDFGNAQLIVTPLPDGLYSITVLRDPKVPAFGPLHGPTVVTRRILAPLLRHTALNAYRAALADPMQTKHHHHSHHHHQTPAVKHSPSSASVGVPHHAAHAFTTRREDIATIAERHRVAKWTFERFVDCVFAAHSEHAVGTASQSDHHGTASAQLEGAGGSTFSSGQSQLARIQSGITA</sequence>
<feature type="region of interest" description="Disordered" evidence="3">
    <location>
        <begin position="182"/>
        <end position="212"/>
    </location>
</feature>